<dbReference type="GeneID" id="39982745"/>
<dbReference type="VEuPathDB" id="TriTrypDB:TM35_000053100"/>
<feature type="coiled-coil region" evidence="1">
    <location>
        <begin position="154"/>
        <end position="219"/>
    </location>
</feature>
<comment type="caution">
    <text evidence="2">The sequence shown here is derived from an EMBL/GenBank/DDBJ whole genome shotgun (WGS) entry which is preliminary data.</text>
</comment>
<evidence type="ECO:0000313" key="2">
    <source>
        <dbReference type="EMBL" id="ORC91714.1"/>
    </source>
</evidence>
<sequence length="400" mass="45647">METTDLVKTLLKSEEDCRALREELATLEKTRRLKERGEMSISDDAINSSAISKSSKSRTLTLPIEAVGDLNSKAGELSLVVKNHKKLLRERKQLENILEGSIEQTAEAKEENEALKNTIGFSEGATLANLRDATDAIAAKNKLKHDILNALSDREVIKLTLKRQTENIKSLTEELLASKSWEEQRADAAEQLENKKTELNKLREEVQSMQRLLGRKDKQLDNKKPVDELALAKSAENDRRVVLHKLDKEQEYVRLNDMAIRHRALQIAKLEKRIEMIGDAVGGKDSDDDDERVDIELLEQLRKEILSLGRLHIEANARLEALDADVADLDRRSTGLVRTTANVRKEMSRIEREHRKFVNAQKKEVEVEQAAVDYEIKLIEKEIEMLRQVNSRNGQRVVRQ</sequence>
<evidence type="ECO:0000313" key="3">
    <source>
        <dbReference type="Proteomes" id="UP000192257"/>
    </source>
</evidence>
<keyword evidence="3" id="KW-1185">Reference proteome</keyword>
<proteinExistence type="predicted"/>
<dbReference type="EMBL" id="NBCO01000005">
    <property type="protein sequence ID" value="ORC91714.1"/>
    <property type="molecule type" value="Genomic_DNA"/>
</dbReference>
<evidence type="ECO:0000256" key="1">
    <source>
        <dbReference type="SAM" id="Coils"/>
    </source>
</evidence>
<dbReference type="AlphaFoldDB" id="A0A1X0P450"/>
<accession>A0A1X0P450</accession>
<protein>
    <submittedName>
        <fullName evidence="2">Uncharacterized protein</fullName>
    </submittedName>
</protein>
<organism evidence="2 3">
    <name type="scientific">Trypanosoma theileri</name>
    <dbReference type="NCBI Taxonomy" id="67003"/>
    <lineage>
        <taxon>Eukaryota</taxon>
        <taxon>Discoba</taxon>
        <taxon>Euglenozoa</taxon>
        <taxon>Kinetoplastea</taxon>
        <taxon>Metakinetoplastina</taxon>
        <taxon>Trypanosomatida</taxon>
        <taxon>Trypanosomatidae</taxon>
        <taxon>Trypanosoma</taxon>
    </lineage>
</organism>
<dbReference type="RefSeq" id="XP_028885780.1">
    <property type="nucleotide sequence ID" value="XM_029022965.1"/>
</dbReference>
<name>A0A1X0P450_9TRYP</name>
<dbReference type="Proteomes" id="UP000192257">
    <property type="component" value="Unassembled WGS sequence"/>
</dbReference>
<dbReference type="OrthoDB" id="271694at2759"/>
<gene>
    <name evidence="2" type="ORF">TM35_000053100</name>
</gene>
<keyword evidence="1" id="KW-0175">Coiled coil</keyword>
<feature type="coiled-coil region" evidence="1">
    <location>
        <begin position="84"/>
        <end position="118"/>
    </location>
</feature>
<reference evidence="2 3" key="1">
    <citation type="submission" date="2017-03" db="EMBL/GenBank/DDBJ databases">
        <title>An alternative strategy for trypanosome survival in the mammalian bloodstream revealed through genome and transcriptome analysis of the ubiquitous bovine parasite Trypanosoma (Megatrypanum) theileri.</title>
        <authorList>
            <person name="Kelly S."/>
            <person name="Ivens A."/>
            <person name="Mott A."/>
            <person name="O'Neill E."/>
            <person name="Emms D."/>
            <person name="Macleod O."/>
            <person name="Voorheis P."/>
            <person name="Matthews J."/>
            <person name="Matthews K."/>
            <person name="Carrington M."/>
        </authorList>
    </citation>
    <scope>NUCLEOTIDE SEQUENCE [LARGE SCALE GENOMIC DNA]</scope>
    <source>
        <strain evidence="2">Edinburgh</strain>
    </source>
</reference>